<dbReference type="EMBL" id="SMAE01000011">
    <property type="protein sequence ID" value="TCS87511.1"/>
    <property type="molecule type" value="Genomic_DNA"/>
</dbReference>
<sequence length="152" mass="17555">MSENQYVVFKLDENEFGIDIMNVKEIIPYQEPVHVPNTPDFVEGIINYRGNVIPVINLRERFDMDVKQITKDTRIIVITLKEKEVGFIVDEASQTIRLNEEQIDPAPGIIAGIEKRYITGIGKVDENRLIILLDLKEILTDEEKNEIENMEL</sequence>
<keyword evidence="3" id="KW-0963">Cytoplasm</keyword>
<evidence type="ECO:0000256" key="3">
    <source>
        <dbReference type="ARBA" id="ARBA00022490"/>
    </source>
</evidence>
<dbReference type="SUPFAM" id="SSF50341">
    <property type="entry name" value="CheW-like"/>
    <property type="match status" value="1"/>
</dbReference>
<dbReference type="RefSeq" id="WP_132028938.1">
    <property type="nucleotide sequence ID" value="NZ_CP068564.1"/>
</dbReference>
<dbReference type="GO" id="GO:0006935">
    <property type="term" value="P:chemotaxis"/>
    <property type="evidence" value="ECO:0007669"/>
    <property type="project" value="UniProtKB-KW"/>
</dbReference>
<evidence type="ECO:0000259" key="5">
    <source>
        <dbReference type="PROSITE" id="PS50851"/>
    </source>
</evidence>
<dbReference type="InterPro" id="IPR039315">
    <property type="entry name" value="CheW"/>
</dbReference>
<comment type="subcellular location">
    <subcellularLocation>
        <location evidence="1">Cytoplasm</location>
    </subcellularLocation>
</comment>
<dbReference type="InterPro" id="IPR002545">
    <property type="entry name" value="CheW-lke_dom"/>
</dbReference>
<dbReference type="PANTHER" id="PTHR22617:SF23">
    <property type="entry name" value="CHEMOTAXIS PROTEIN CHEW"/>
    <property type="match status" value="1"/>
</dbReference>
<name>A0A4R3KRY0_9FIRM</name>
<proteinExistence type="predicted"/>
<dbReference type="InterPro" id="IPR036061">
    <property type="entry name" value="CheW-like_dom_sf"/>
</dbReference>
<dbReference type="AlphaFoldDB" id="A0A4R3KRY0"/>
<dbReference type="FunFam" id="2.40.50.180:FF:000002">
    <property type="entry name" value="Chemotaxis protein CheW"/>
    <property type="match status" value="1"/>
</dbReference>
<dbReference type="CDD" id="cd00732">
    <property type="entry name" value="CheW"/>
    <property type="match status" value="1"/>
</dbReference>
<comment type="caution">
    <text evidence="6">The sequence shown here is derived from an EMBL/GenBank/DDBJ whole genome shotgun (WGS) entry which is preliminary data.</text>
</comment>
<dbReference type="Pfam" id="PF01584">
    <property type="entry name" value="CheW"/>
    <property type="match status" value="1"/>
</dbReference>
<dbReference type="GO" id="GO:0005829">
    <property type="term" value="C:cytosol"/>
    <property type="evidence" value="ECO:0007669"/>
    <property type="project" value="TreeGrafter"/>
</dbReference>
<protein>
    <recommendedName>
        <fullName evidence="2">Chemotaxis protein CheW</fullName>
    </recommendedName>
</protein>
<dbReference type="OrthoDB" id="9794382at2"/>
<dbReference type="PANTHER" id="PTHR22617">
    <property type="entry name" value="CHEMOTAXIS SENSOR HISTIDINE KINASE-RELATED"/>
    <property type="match status" value="1"/>
</dbReference>
<evidence type="ECO:0000256" key="4">
    <source>
        <dbReference type="ARBA" id="ARBA00022500"/>
    </source>
</evidence>
<dbReference type="Gene3D" id="2.40.50.180">
    <property type="entry name" value="CheA-289, Domain 4"/>
    <property type="match status" value="1"/>
</dbReference>
<evidence type="ECO:0000313" key="7">
    <source>
        <dbReference type="Proteomes" id="UP000294567"/>
    </source>
</evidence>
<dbReference type="PROSITE" id="PS50851">
    <property type="entry name" value="CHEW"/>
    <property type="match status" value="1"/>
</dbReference>
<gene>
    <name evidence="6" type="ORF">EDD65_11174</name>
</gene>
<dbReference type="Gene3D" id="2.30.30.40">
    <property type="entry name" value="SH3 Domains"/>
    <property type="match status" value="1"/>
</dbReference>
<keyword evidence="4" id="KW-0145">Chemotaxis</keyword>
<dbReference type="GO" id="GO:0007165">
    <property type="term" value="P:signal transduction"/>
    <property type="evidence" value="ECO:0007669"/>
    <property type="project" value="InterPro"/>
</dbReference>
<evidence type="ECO:0000256" key="2">
    <source>
        <dbReference type="ARBA" id="ARBA00021483"/>
    </source>
</evidence>
<feature type="domain" description="CheW-like" evidence="5">
    <location>
        <begin position="3"/>
        <end position="144"/>
    </location>
</feature>
<organism evidence="6 7">
    <name type="scientific">Keratinibaculum paraultunense</name>
    <dbReference type="NCBI Taxonomy" id="1278232"/>
    <lineage>
        <taxon>Bacteria</taxon>
        <taxon>Bacillati</taxon>
        <taxon>Bacillota</taxon>
        <taxon>Tissierellia</taxon>
        <taxon>Tissierellales</taxon>
        <taxon>Tepidimicrobiaceae</taxon>
        <taxon>Keratinibaculum</taxon>
    </lineage>
</organism>
<dbReference type="Proteomes" id="UP000294567">
    <property type="component" value="Unassembled WGS sequence"/>
</dbReference>
<evidence type="ECO:0000313" key="6">
    <source>
        <dbReference type="EMBL" id="TCS87511.1"/>
    </source>
</evidence>
<evidence type="ECO:0000256" key="1">
    <source>
        <dbReference type="ARBA" id="ARBA00004496"/>
    </source>
</evidence>
<keyword evidence="7" id="KW-1185">Reference proteome</keyword>
<reference evidence="6 7" key="1">
    <citation type="submission" date="2019-03" db="EMBL/GenBank/DDBJ databases">
        <title>Genomic Encyclopedia of Type Strains, Phase IV (KMG-IV): sequencing the most valuable type-strain genomes for metagenomic binning, comparative biology and taxonomic classification.</title>
        <authorList>
            <person name="Goeker M."/>
        </authorList>
    </citation>
    <scope>NUCLEOTIDE SEQUENCE [LARGE SCALE GENOMIC DNA]</scope>
    <source>
        <strain evidence="6 7">DSM 26752</strain>
    </source>
</reference>
<accession>A0A4R3KRY0</accession>
<dbReference type="SMART" id="SM00260">
    <property type="entry name" value="CheW"/>
    <property type="match status" value="1"/>
</dbReference>